<protein>
    <submittedName>
        <fullName evidence="9">Iron ABC transporter permease</fullName>
    </submittedName>
</protein>
<feature type="transmembrane region" description="Helical" evidence="8">
    <location>
        <begin position="86"/>
        <end position="107"/>
    </location>
</feature>
<keyword evidence="4" id="KW-1003">Cell membrane</keyword>
<dbReference type="EMBL" id="BHXC01000007">
    <property type="protein sequence ID" value="GCB95678.1"/>
    <property type="molecule type" value="Genomic_DNA"/>
</dbReference>
<keyword evidence="6 8" id="KW-1133">Transmembrane helix</keyword>
<comment type="subcellular location">
    <subcellularLocation>
        <location evidence="1">Cell membrane</location>
        <topology evidence="1">Multi-pass membrane protein</topology>
    </subcellularLocation>
</comment>
<reference evidence="9 10" key="1">
    <citation type="journal article" date="2019" name="Microbiol. Resour. Announc.">
        <title>Draft Genome Sequence of the Most Traditional epsilon-Poly-l-Lysine Producer, Streptomyces albulus NBRC14147.</title>
        <authorList>
            <person name="Yamanaka K."/>
            <person name="Hamano Y."/>
        </authorList>
    </citation>
    <scope>NUCLEOTIDE SEQUENCE [LARGE SCALE GENOMIC DNA]</scope>
    <source>
        <strain evidence="9 10">NBRC 14147</strain>
    </source>
</reference>
<dbReference type="RefSeq" id="WP_020930223.1">
    <property type="nucleotide sequence ID" value="NZ_BHXC01000007.1"/>
</dbReference>
<evidence type="ECO:0000313" key="10">
    <source>
        <dbReference type="Proteomes" id="UP000288351"/>
    </source>
</evidence>
<gene>
    <name evidence="9" type="ORF">SALB_08485</name>
</gene>
<evidence type="ECO:0000256" key="5">
    <source>
        <dbReference type="ARBA" id="ARBA00022692"/>
    </source>
</evidence>
<evidence type="ECO:0000256" key="8">
    <source>
        <dbReference type="SAM" id="Phobius"/>
    </source>
</evidence>
<dbReference type="SUPFAM" id="SSF81345">
    <property type="entry name" value="ABC transporter involved in vitamin B12 uptake, BtuC"/>
    <property type="match status" value="1"/>
</dbReference>
<organism evidence="9 10">
    <name type="scientific">Streptomyces noursei</name>
    <name type="common">Streptomyces albulus</name>
    <dbReference type="NCBI Taxonomy" id="1971"/>
    <lineage>
        <taxon>Bacteria</taxon>
        <taxon>Bacillati</taxon>
        <taxon>Actinomycetota</taxon>
        <taxon>Actinomycetes</taxon>
        <taxon>Kitasatosporales</taxon>
        <taxon>Streptomycetaceae</taxon>
        <taxon>Streptomyces</taxon>
    </lineage>
</organism>
<sequence length="128" mass="13130">MTPPRTAPALTPPDSTVLRAGTLSWLFPRRSALAVALLAPLALLLITVAVAASSTGMSPSQTVSGLLGTDDPGTVLIVRDFRPPRVLVGLMVGAALGIAGCLTQTLAARAAGRDRRRGPGGAVRGRRR</sequence>
<evidence type="ECO:0000256" key="1">
    <source>
        <dbReference type="ARBA" id="ARBA00004651"/>
    </source>
</evidence>
<evidence type="ECO:0000313" key="9">
    <source>
        <dbReference type="EMBL" id="GCB95678.1"/>
    </source>
</evidence>
<keyword evidence="7 8" id="KW-0472">Membrane</keyword>
<dbReference type="Proteomes" id="UP000288351">
    <property type="component" value="Unassembled WGS sequence"/>
</dbReference>
<keyword evidence="5 8" id="KW-0812">Transmembrane</keyword>
<evidence type="ECO:0000256" key="7">
    <source>
        <dbReference type="ARBA" id="ARBA00023136"/>
    </source>
</evidence>
<dbReference type="AlphaFoldDB" id="A0A401RDL2"/>
<evidence type="ECO:0000256" key="4">
    <source>
        <dbReference type="ARBA" id="ARBA00022475"/>
    </source>
</evidence>
<comment type="caution">
    <text evidence="9">The sequence shown here is derived from an EMBL/GenBank/DDBJ whole genome shotgun (WGS) entry which is preliminary data.</text>
</comment>
<dbReference type="Pfam" id="PF01032">
    <property type="entry name" value="FecCD"/>
    <property type="match status" value="1"/>
</dbReference>
<dbReference type="GO" id="GO:0005886">
    <property type="term" value="C:plasma membrane"/>
    <property type="evidence" value="ECO:0007669"/>
    <property type="project" value="UniProtKB-SubCell"/>
</dbReference>
<evidence type="ECO:0000256" key="6">
    <source>
        <dbReference type="ARBA" id="ARBA00022989"/>
    </source>
</evidence>
<name>A0A401RDL2_STRNR</name>
<accession>A0A401RDL2</accession>
<evidence type="ECO:0000256" key="2">
    <source>
        <dbReference type="ARBA" id="ARBA00007935"/>
    </source>
</evidence>
<evidence type="ECO:0000256" key="3">
    <source>
        <dbReference type="ARBA" id="ARBA00022448"/>
    </source>
</evidence>
<proteinExistence type="inferred from homology"/>
<dbReference type="InterPro" id="IPR000522">
    <property type="entry name" value="ABC_transptr_permease_BtuC"/>
</dbReference>
<keyword evidence="3" id="KW-0813">Transport</keyword>
<dbReference type="InterPro" id="IPR037294">
    <property type="entry name" value="ABC_BtuC-like"/>
</dbReference>
<dbReference type="GO" id="GO:0022857">
    <property type="term" value="F:transmembrane transporter activity"/>
    <property type="evidence" value="ECO:0007669"/>
    <property type="project" value="InterPro"/>
</dbReference>
<comment type="similarity">
    <text evidence="2">Belongs to the binding-protein-dependent transport system permease family. FecCD subfamily.</text>
</comment>
<feature type="transmembrane region" description="Helical" evidence="8">
    <location>
        <begin position="32"/>
        <end position="52"/>
    </location>
</feature>
<dbReference type="Gene3D" id="1.10.3470.10">
    <property type="entry name" value="ABC transporter involved in vitamin B12 uptake, BtuC"/>
    <property type="match status" value="1"/>
</dbReference>